<evidence type="ECO:0008006" key="3">
    <source>
        <dbReference type="Google" id="ProtNLM"/>
    </source>
</evidence>
<accession>A0A7X8SL42</accession>
<evidence type="ECO:0000313" key="2">
    <source>
        <dbReference type="Proteomes" id="UP000585050"/>
    </source>
</evidence>
<keyword evidence="2" id="KW-1185">Reference proteome</keyword>
<dbReference type="Proteomes" id="UP000585050">
    <property type="component" value="Unassembled WGS sequence"/>
</dbReference>
<dbReference type="EMBL" id="JABAIL010000003">
    <property type="protein sequence ID" value="NLR92123.1"/>
    <property type="molecule type" value="Genomic_DNA"/>
</dbReference>
<sequence>MKTITTLLLCLYTIVAFGQKESEVLIYDFKKRSDFKEAKVTGNATLKKNVGGLNVKTPANEEVTIKLSHNFDFHDWIYISFVMKNESKHRQKFETLIEGKLTHAHGAKPHPIKGIGWMEPNEVRTFDCLLMPDHSTRERNYPDLSRDFKDMPGFPQGVSFTNSFDLKHTKSITFVIPKTPEGANITFGSVYLKRDAIPLAYTKDQHDFFPFIDVYGQYKYSEWDGKIKKDNQFAKDIEKENIDLEAHKGSEEWGKYGSYTESKSLKATGHFRTEKVNETWWIIDPEGKVFWSSGVNGAGHLEATTKIEGRNQYFEYVPDHDDPEFGEFWNEDGTYNFGQANLKRKYGKFDADTYSKRSIQRMKSWGLNTMGANSKEEWDHIEEAFRLPYTISVSTFNGAEMLTNFPDVFHPNWDNYVMDEFEKKAAKAKSDAYFMGWFVDENLTMYTPVEFADLVIMNGASSFAKAEYLKMLEAKGETLHSFNKKTHSHFKKWKEVMSSTKEIDLSAFKAENAEFYDRALELYFSTIRNTIDKVSPNKMYLGCRFNDDEHTNKHTVEVAAKYVDIISFNHYDDDVDSEDFMKIINDIDKPYLISEFNFGTLDKGKLYTGVCTASDQRNRGEKYEHYVNSALHAKKCVGVHWNLWGDATTVGTIEQTFKANSGFLTETDQPYYELIEYVRKVNYEMYSNRYKRLGDKQLK</sequence>
<reference evidence="1 2" key="1">
    <citation type="submission" date="2020-04" db="EMBL/GenBank/DDBJ databases">
        <title>Flammeovirga sp. SR4, a novel species isolated from seawater.</title>
        <authorList>
            <person name="Wang X."/>
        </authorList>
    </citation>
    <scope>NUCLEOTIDE SEQUENCE [LARGE SCALE GENOMIC DNA]</scope>
    <source>
        <strain evidence="1 2">SR4</strain>
    </source>
</reference>
<evidence type="ECO:0000313" key="1">
    <source>
        <dbReference type="EMBL" id="NLR92123.1"/>
    </source>
</evidence>
<dbReference type="InterPro" id="IPR017853">
    <property type="entry name" value="GH"/>
</dbReference>
<protein>
    <recommendedName>
        <fullName evidence="3">Beta-agarase</fullName>
    </recommendedName>
</protein>
<dbReference type="RefSeq" id="WP_168882828.1">
    <property type="nucleotide sequence ID" value="NZ_JABAIL010000003.1"/>
</dbReference>
<dbReference type="SUPFAM" id="SSF51445">
    <property type="entry name" value="(Trans)glycosidases"/>
    <property type="match status" value="1"/>
</dbReference>
<comment type="caution">
    <text evidence="1">The sequence shown here is derived from an EMBL/GenBank/DDBJ whole genome shotgun (WGS) entry which is preliminary data.</text>
</comment>
<name>A0A7X8SL42_9BACT</name>
<organism evidence="1 2">
    <name type="scientific">Flammeovirga agarivorans</name>
    <dbReference type="NCBI Taxonomy" id="2726742"/>
    <lineage>
        <taxon>Bacteria</taxon>
        <taxon>Pseudomonadati</taxon>
        <taxon>Bacteroidota</taxon>
        <taxon>Cytophagia</taxon>
        <taxon>Cytophagales</taxon>
        <taxon>Flammeovirgaceae</taxon>
        <taxon>Flammeovirga</taxon>
    </lineage>
</organism>
<dbReference type="AlphaFoldDB" id="A0A7X8SL42"/>
<proteinExistence type="predicted"/>
<gene>
    <name evidence="1" type="ORF">HGP29_12930</name>
</gene>
<dbReference type="Gene3D" id="3.20.20.80">
    <property type="entry name" value="Glycosidases"/>
    <property type="match status" value="1"/>
</dbReference>